<keyword evidence="2" id="KW-1185">Reference proteome</keyword>
<dbReference type="KEGG" id="spse:SULPSESMR1_03648"/>
<evidence type="ECO:0000313" key="1">
    <source>
        <dbReference type="EMBL" id="ASM75691.1"/>
    </source>
</evidence>
<sequence length="97" mass="10767">MRCVAFVGRTPIEFRNRQHAIEGTDNDPKRIASTLRQGGVQLDGVQVLDGVVDELRNNRFKVRCIGFGDANGVPTIQDQFCVDGRLAVPIPFRDAEL</sequence>
<organism evidence="1 2">
    <name type="scientific">Pseudosulfitobacter pseudonitzschiae</name>
    <dbReference type="NCBI Taxonomy" id="1402135"/>
    <lineage>
        <taxon>Bacteria</taxon>
        <taxon>Pseudomonadati</taxon>
        <taxon>Pseudomonadota</taxon>
        <taxon>Alphaproteobacteria</taxon>
        <taxon>Rhodobacterales</taxon>
        <taxon>Roseobacteraceae</taxon>
        <taxon>Pseudosulfitobacter</taxon>
    </lineage>
</organism>
<dbReference type="Proteomes" id="UP000199754">
    <property type="component" value="Plasmid pSMR1-6"/>
</dbReference>
<dbReference type="EMBL" id="CP022421">
    <property type="protein sequence ID" value="ASM75691.1"/>
    <property type="molecule type" value="Genomic_DNA"/>
</dbReference>
<accession>A0A221K9K0</accession>
<proteinExistence type="predicted"/>
<evidence type="ECO:0000313" key="2">
    <source>
        <dbReference type="Proteomes" id="UP000199754"/>
    </source>
</evidence>
<dbReference type="AlphaFoldDB" id="A0A221K9K0"/>
<protein>
    <submittedName>
        <fullName evidence="1">Uncharacterized protein</fullName>
    </submittedName>
</protein>
<geneLocation type="plasmid" evidence="1 2">
    <name>pSMR1-6</name>
</geneLocation>
<name>A0A221K9K0_9RHOB</name>
<reference evidence="1 2" key="1">
    <citation type="submission" date="2017-07" db="EMBL/GenBank/DDBJ databases">
        <title>Genome Sequence of Sulfitobacter pseudonitzschiae Strain SMR1 Isolated from a culture of the Diatom Skeletonema marinoi.</title>
        <authorList>
            <person name="Topel M."/>
            <person name="Pinder M.I.M."/>
            <person name="Johansson O.N."/>
            <person name="Kourtchenko O."/>
            <person name="Godhe A."/>
            <person name="Clarke A.K."/>
        </authorList>
    </citation>
    <scope>NUCLEOTIDE SEQUENCE [LARGE SCALE GENOMIC DNA]</scope>
    <source>
        <strain evidence="1 2">SMR1</strain>
        <plasmid evidence="1 2">pSMR1-6</plasmid>
    </source>
</reference>
<gene>
    <name evidence="1" type="ORF">SULPSESMR1_03648</name>
</gene>
<keyword evidence="1" id="KW-0614">Plasmid</keyword>